<dbReference type="GO" id="GO:0006412">
    <property type="term" value="P:translation"/>
    <property type="evidence" value="ECO:0007669"/>
    <property type="project" value="InterPro"/>
</dbReference>
<evidence type="ECO:0000256" key="1">
    <source>
        <dbReference type="ARBA" id="ARBA00009451"/>
    </source>
</evidence>
<reference evidence="5 6" key="1">
    <citation type="journal article" date="2011" name="Proc. Natl. Acad. Sci. U.S.A.">
        <title>Evolutionary erosion of yeast sex chromosomes by mating-type switching accidents.</title>
        <authorList>
            <person name="Gordon J.L."/>
            <person name="Armisen D."/>
            <person name="Proux-Wera E."/>
            <person name="Oheigeartaigh S.S."/>
            <person name="Byrne K.P."/>
            <person name="Wolfe K.H."/>
        </authorList>
    </citation>
    <scope>NUCLEOTIDE SEQUENCE [LARGE SCALE GENOMIC DNA]</scope>
    <source>
        <strain evidence="6">ATCC 22294 / BCRC 22015 / CBS 2517 / CECT 1963 / NBRC 1671 / NRRL Y-8276</strain>
    </source>
</reference>
<protein>
    <recommendedName>
        <fullName evidence="7">Ribosomal protein L22</fullName>
    </recommendedName>
</protein>
<gene>
    <name evidence="5" type="primary">KAFR0A07510</name>
    <name evidence="5" type="ORF">KAFR_0A07510</name>
</gene>
<evidence type="ECO:0000256" key="4">
    <source>
        <dbReference type="RuleBase" id="RU004005"/>
    </source>
</evidence>
<dbReference type="RefSeq" id="XP_003955320.1">
    <property type="nucleotide sequence ID" value="XM_003955271.1"/>
</dbReference>
<dbReference type="Pfam" id="PF00237">
    <property type="entry name" value="Ribosomal_L22"/>
    <property type="match status" value="1"/>
</dbReference>
<dbReference type="InParanoid" id="H2AP85"/>
<dbReference type="Proteomes" id="UP000005220">
    <property type="component" value="Chromosome 1"/>
</dbReference>
<dbReference type="Gene3D" id="3.90.470.10">
    <property type="entry name" value="Ribosomal protein L22/L17"/>
    <property type="match status" value="1"/>
</dbReference>
<sequence>MNSISRTSSLFNQFKLGGLLYTRTLHVSQRYLQQGSLFSNVRDPSVGKTNEEPSQLTKRINMTLENGDEQTIDKGSIGLKNDKTLQEFIKSKRQLERPATSILLSPLKKQIYEENCKINGGFYQKDTIVTLPNSDVKYKLNLTNKEIEVLEPSVRVSSYRIKSSMKKATHLLRMLSGLDLKDAITQCHFSERDIARDVAEMLERGVEDAKTLGVDPDDLYVAQIWSGSDGEWLKRVDIKGRARMGIIRHRYIHVRGILKSKKVTKRRLEKEEKLRQEKRKPWVQLADKPIRGVTGGVYKW</sequence>
<name>H2AP85_KAZAF</name>
<dbReference type="EMBL" id="HE650821">
    <property type="protein sequence ID" value="CCF56185.1"/>
    <property type="molecule type" value="Genomic_DNA"/>
</dbReference>
<dbReference type="SUPFAM" id="SSF54843">
    <property type="entry name" value="Ribosomal protein L22"/>
    <property type="match status" value="1"/>
</dbReference>
<dbReference type="AlphaFoldDB" id="H2AP85"/>
<dbReference type="FunFam" id="3.90.470.10:FF:000022">
    <property type="entry name" value="Mitochondrial ribosomal protein"/>
    <property type="match status" value="1"/>
</dbReference>
<dbReference type="PANTHER" id="PTHR13501">
    <property type="entry name" value="CHLOROPLAST 50S RIBOSOMAL PROTEIN L22-RELATED"/>
    <property type="match status" value="1"/>
</dbReference>
<evidence type="ECO:0000313" key="5">
    <source>
        <dbReference type="EMBL" id="CCF56185.1"/>
    </source>
</evidence>
<evidence type="ECO:0000256" key="2">
    <source>
        <dbReference type="ARBA" id="ARBA00022980"/>
    </source>
</evidence>
<dbReference type="GO" id="GO:0003735">
    <property type="term" value="F:structural constituent of ribosome"/>
    <property type="evidence" value="ECO:0007669"/>
    <property type="project" value="EnsemblFungi"/>
</dbReference>
<keyword evidence="6" id="KW-1185">Reference proteome</keyword>
<dbReference type="InterPro" id="IPR047867">
    <property type="entry name" value="Ribosomal_uL22_bac/org-type"/>
</dbReference>
<dbReference type="GO" id="GO:0005762">
    <property type="term" value="C:mitochondrial large ribosomal subunit"/>
    <property type="evidence" value="ECO:0007669"/>
    <property type="project" value="EnsemblFungi"/>
</dbReference>
<dbReference type="OrthoDB" id="416470at2759"/>
<keyword evidence="3 4" id="KW-0687">Ribonucleoprotein</keyword>
<dbReference type="KEGG" id="kaf:KAFR_0A07510"/>
<accession>H2AP85</accession>
<dbReference type="PANTHER" id="PTHR13501:SF8">
    <property type="entry name" value="LARGE RIBOSOMAL SUBUNIT PROTEIN UL22M"/>
    <property type="match status" value="1"/>
</dbReference>
<dbReference type="InterPro" id="IPR001063">
    <property type="entry name" value="Ribosomal_uL22"/>
</dbReference>
<dbReference type="GeneID" id="13885919"/>
<dbReference type="FunCoup" id="H2AP85">
    <property type="interactions" value="356"/>
</dbReference>
<evidence type="ECO:0000313" key="6">
    <source>
        <dbReference type="Proteomes" id="UP000005220"/>
    </source>
</evidence>
<keyword evidence="2 4" id="KW-0689">Ribosomal protein</keyword>
<proteinExistence type="inferred from homology"/>
<organism evidence="5 6">
    <name type="scientific">Kazachstania africana (strain ATCC 22294 / BCRC 22015 / CBS 2517 / CECT 1963 / NBRC 1671 / NRRL Y-8276)</name>
    <name type="common">Yeast</name>
    <name type="synonym">Kluyveromyces africanus</name>
    <dbReference type="NCBI Taxonomy" id="1071382"/>
    <lineage>
        <taxon>Eukaryota</taxon>
        <taxon>Fungi</taxon>
        <taxon>Dikarya</taxon>
        <taxon>Ascomycota</taxon>
        <taxon>Saccharomycotina</taxon>
        <taxon>Saccharomycetes</taxon>
        <taxon>Saccharomycetales</taxon>
        <taxon>Saccharomycetaceae</taxon>
        <taxon>Kazachstania</taxon>
    </lineage>
</organism>
<dbReference type="HOGENOM" id="CLU_081667_0_0_1"/>
<evidence type="ECO:0008006" key="7">
    <source>
        <dbReference type="Google" id="ProtNLM"/>
    </source>
</evidence>
<comment type="similarity">
    <text evidence="1 4">Belongs to the universal ribosomal protein uL22 family.</text>
</comment>
<dbReference type="InterPro" id="IPR036394">
    <property type="entry name" value="Ribosomal_uL22_sf"/>
</dbReference>
<evidence type="ECO:0000256" key="3">
    <source>
        <dbReference type="ARBA" id="ARBA00023274"/>
    </source>
</evidence>
<dbReference type="STRING" id="1071382.H2AP85"/>
<dbReference type="eggNOG" id="KOG1711">
    <property type="taxonomic scope" value="Eukaryota"/>
</dbReference>